<reference evidence="3 4" key="1">
    <citation type="journal article" date="2017" name="Environ. Microbiol.">
        <title>Decay of the glycolytic pathway and adaptation to intranuclear parasitism within Enterocytozoonidae microsporidia.</title>
        <authorList>
            <person name="Wiredu Boakye D."/>
            <person name="Jaroenlak P."/>
            <person name="Prachumwat A."/>
            <person name="Williams T.A."/>
            <person name="Bateman K.S."/>
            <person name="Itsathitphaisarn O."/>
            <person name="Sritunyalucksana K."/>
            <person name="Paszkiewicz K.H."/>
            <person name="Moore K.A."/>
            <person name="Stentiford G.D."/>
            <person name="Williams B.A."/>
        </authorList>
    </citation>
    <scope>NUCLEOTIDE SEQUENCE [LARGE SCALE GENOMIC DNA]</scope>
    <source>
        <strain evidence="3 4">GB1</strain>
    </source>
</reference>
<dbReference type="VEuPathDB" id="MicrosporidiaDB:HERIO_1317"/>
<evidence type="ECO:0000313" key="3">
    <source>
        <dbReference type="EMBL" id="ORD96775.1"/>
    </source>
</evidence>
<dbReference type="GO" id="GO:0005737">
    <property type="term" value="C:cytoplasm"/>
    <property type="evidence" value="ECO:0007669"/>
    <property type="project" value="InterPro"/>
</dbReference>
<protein>
    <recommendedName>
        <fullName evidence="1">D-aminoacyl-tRNA deacylase</fullName>
    </recommendedName>
    <alternativeName>
        <fullName evidence="2">Gly-tRNA(Ala) deacylase</fullName>
    </alternativeName>
</protein>
<dbReference type="AlphaFoldDB" id="A0A1X0QAQ0"/>
<dbReference type="GO" id="GO:0051499">
    <property type="term" value="F:D-aminoacyl-tRNA deacylase activity"/>
    <property type="evidence" value="ECO:0007669"/>
    <property type="project" value="InterPro"/>
</dbReference>
<keyword evidence="4" id="KW-1185">Reference proteome</keyword>
<dbReference type="SUPFAM" id="SSF69500">
    <property type="entry name" value="DTD-like"/>
    <property type="match status" value="1"/>
</dbReference>
<dbReference type="OrthoDB" id="275783at2759"/>
<gene>
    <name evidence="3" type="ORF">HERIO_1317</name>
</gene>
<dbReference type="Proteomes" id="UP000192356">
    <property type="component" value="Unassembled WGS sequence"/>
</dbReference>
<evidence type="ECO:0000313" key="4">
    <source>
        <dbReference type="Proteomes" id="UP000192356"/>
    </source>
</evidence>
<evidence type="ECO:0000256" key="2">
    <source>
        <dbReference type="ARBA" id="ARBA00032747"/>
    </source>
</evidence>
<dbReference type="EMBL" id="LVKB01000062">
    <property type="protein sequence ID" value="ORD96775.1"/>
    <property type="molecule type" value="Genomic_DNA"/>
</dbReference>
<organism evidence="3 4">
    <name type="scientific">Hepatospora eriocheir</name>
    <dbReference type="NCBI Taxonomy" id="1081669"/>
    <lineage>
        <taxon>Eukaryota</taxon>
        <taxon>Fungi</taxon>
        <taxon>Fungi incertae sedis</taxon>
        <taxon>Microsporidia</taxon>
        <taxon>Hepatosporidae</taxon>
        <taxon>Hepatospora</taxon>
    </lineage>
</organism>
<sequence>MPRLVGQFVKNCKIFDKNENLVNELDNCVVIFLSLSKFSENIDSSIKLIEDNFNFNINIMLCSQITLYAKIKSNKPSFHDAEDVDISRENFKVIFDRLKLTILIELLKEVDLENIKK</sequence>
<dbReference type="InterPro" id="IPR023509">
    <property type="entry name" value="DTD-like_sf"/>
</dbReference>
<dbReference type="Gene3D" id="3.50.80.10">
    <property type="entry name" value="D-tyrosyl-tRNA(Tyr) deacylase"/>
    <property type="match status" value="1"/>
</dbReference>
<proteinExistence type="predicted"/>
<evidence type="ECO:0000256" key="1">
    <source>
        <dbReference type="ARBA" id="ARBA00020007"/>
    </source>
</evidence>
<name>A0A1X0QAQ0_9MICR</name>
<dbReference type="Pfam" id="PF02580">
    <property type="entry name" value="Tyr_Deacylase"/>
    <property type="match status" value="1"/>
</dbReference>
<accession>A0A1X0QAQ0</accession>
<dbReference type="VEuPathDB" id="MicrosporidiaDB:A0H76_2044"/>
<dbReference type="InterPro" id="IPR003732">
    <property type="entry name" value="Daa-tRNA_deacyls_DTD"/>
</dbReference>
<comment type="caution">
    <text evidence="3">The sequence shown here is derived from an EMBL/GenBank/DDBJ whole genome shotgun (WGS) entry which is preliminary data.</text>
</comment>